<feature type="compositionally biased region" description="Polar residues" evidence="7">
    <location>
        <begin position="86"/>
        <end position="95"/>
    </location>
</feature>
<name>A0AAV7G7E9_DENCH</name>
<evidence type="ECO:0000256" key="8">
    <source>
        <dbReference type="SAM" id="Phobius"/>
    </source>
</evidence>
<feature type="compositionally biased region" description="Polar residues" evidence="7">
    <location>
        <begin position="1"/>
        <end position="11"/>
    </location>
</feature>
<feature type="transmembrane region" description="Helical" evidence="8">
    <location>
        <begin position="374"/>
        <end position="393"/>
    </location>
</feature>
<feature type="compositionally biased region" description="Basic and acidic residues" evidence="7">
    <location>
        <begin position="238"/>
        <end position="248"/>
    </location>
</feature>
<evidence type="ECO:0000256" key="7">
    <source>
        <dbReference type="SAM" id="MobiDB-lite"/>
    </source>
</evidence>
<feature type="transmembrane region" description="Helical" evidence="8">
    <location>
        <begin position="286"/>
        <end position="306"/>
    </location>
</feature>
<keyword evidence="4" id="KW-0029">Amino-acid transport</keyword>
<accession>A0AAV7G7E9</accession>
<evidence type="ECO:0000256" key="1">
    <source>
        <dbReference type="ARBA" id="ARBA00004370"/>
    </source>
</evidence>
<comment type="caution">
    <text evidence="10">The sequence shown here is derived from an EMBL/GenBank/DDBJ whole genome shotgun (WGS) entry which is preliminary data.</text>
</comment>
<feature type="transmembrane region" description="Helical" evidence="8">
    <location>
        <begin position="399"/>
        <end position="424"/>
    </location>
</feature>
<feature type="transmembrane region" description="Helical" evidence="8">
    <location>
        <begin position="525"/>
        <end position="546"/>
    </location>
</feature>
<dbReference type="EMBL" id="JAGFBR010000017">
    <property type="protein sequence ID" value="KAH0452341.1"/>
    <property type="molecule type" value="Genomic_DNA"/>
</dbReference>
<feature type="compositionally biased region" description="Polar residues" evidence="7">
    <location>
        <begin position="53"/>
        <end position="62"/>
    </location>
</feature>
<dbReference type="GO" id="GO:0006865">
    <property type="term" value="P:amino acid transport"/>
    <property type="evidence" value="ECO:0007669"/>
    <property type="project" value="UniProtKB-KW"/>
</dbReference>
<dbReference type="AlphaFoldDB" id="A0AAV7G7E9"/>
<keyword evidence="6 8" id="KW-0472">Membrane</keyword>
<dbReference type="InterPro" id="IPR013057">
    <property type="entry name" value="AA_transpt_TM"/>
</dbReference>
<feature type="transmembrane region" description="Helical" evidence="8">
    <location>
        <begin position="436"/>
        <end position="458"/>
    </location>
</feature>
<feature type="compositionally biased region" description="Acidic residues" evidence="7">
    <location>
        <begin position="13"/>
        <end position="38"/>
    </location>
</feature>
<dbReference type="Pfam" id="PF01490">
    <property type="entry name" value="Aa_trans"/>
    <property type="match status" value="2"/>
</dbReference>
<keyword evidence="3 8" id="KW-0812">Transmembrane</keyword>
<comment type="subcellular location">
    <subcellularLocation>
        <location evidence="1">Membrane</location>
    </subcellularLocation>
</comment>
<reference evidence="10 11" key="1">
    <citation type="journal article" date="2021" name="Hortic Res">
        <title>Chromosome-scale assembly of the Dendrobium chrysotoxum genome enhances the understanding of orchid evolution.</title>
        <authorList>
            <person name="Zhang Y."/>
            <person name="Zhang G.Q."/>
            <person name="Zhang D."/>
            <person name="Liu X.D."/>
            <person name="Xu X.Y."/>
            <person name="Sun W.H."/>
            <person name="Yu X."/>
            <person name="Zhu X."/>
            <person name="Wang Z.W."/>
            <person name="Zhao X."/>
            <person name="Zhong W.Y."/>
            <person name="Chen H."/>
            <person name="Yin W.L."/>
            <person name="Huang T."/>
            <person name="Niu S.C."/>
            <person name="Liu Z.J."/>
        </authorList>
    </citation>
    <scope>NUCLEOTIDE SEQUENCE [LARGE SCALE GENOMIC DNA]</scope>
    <source>
        <strain evidence="10">Lindl</strain>
    </source>
</reference>
<keyword evidence="2" id="KW-0813">Transport</keyword>
<feature type="domain" description="Amino acid transporter transmembrane" evidence="9">
    <location>
        <begin position="256"/>
        <end position="481"/>
    </location>
</feature>
<feature type="region of interest" description="Disordered" evidence="7">
    <location>
        <begin position="1"/>
        <end position="145"/>
    </location>
</feature>
<proteinExistence type="predicted"/>
<sequence length="630" mass="69880">MKSSISDRNLFSDSDDDVVDEEASSVQAAEDDEEEDSGGSDASSAGSPRHSRPSSYNTNWPQSYRERERESERERERRGEEDSEMKSSISDRNLFSESDDDVVDEEASSVQAAEDDEEEDSGGSDASSTGSPRRNRPSSYNTNWPQSYRQSIDIYSGVASPSIAFLGTPSLTRLGSSFISSSFRGRHASDVFGSLFKPLLPTRPEDEQQLWPEIPNQQRKSSHSLLPPTIPIRRPSLKKKEHEDDQEKVSVAPRQCTYGQAVINGVNVLCGVGILSAPYAVKEGGWMGMSILFIYAALAFYTGTLLRHCLDSRPGLETYPDIGQAAFGTPGRIILSIILYLELYACCVEHIILESDNMSSLFPNAHLDIGGMHLNSHLVFAFLTTLIVLPTTWLRDLSVLSYISAGGVIATILVAVCLFWVGLVDQVGFKNEGSSLNLSGIPIAIGLYGYAYSGHAVFPNIYSSLKKPNDFPALCHLHTVVHWGCSDRIFLVWRINSISLTYALCLTPMALSLEELIPRANLKSHVYSIIIRTALTVSTLFVALAVPFFGLVMALIGSLLTMLVSFVFPCICFLSIIRGKATPTQNSFIRGYIFGCKYRLYLEQLSYYFLKRFSSTKKFISRNFWAEKLF</sequence>
<feature type="transmembrane region" description="Helical" evidence="8">
    <location>
        <begin position="258"/>
        <end position="279"/>
    </location>
</feature>
<feature type="transmembrane region" description="Helical" evidence="8">
    <location>
        <begin position="333"/>
        <end position="353"/>
    </location>
</feature>
<evidence type="ECO:0000256" key="2">
    <source>
        <dbReference type="ARBA" id="ARBA00022448"/>
    </source>
</evidence>
<evidence type="ECO:0000256" key="6">
    <source>
        <dbReference type="ARBA" id="ARBA00023136"/>
    </source>
</evidence>
<evidence type="ECO:0000259" key="9">
    <source>
        <dbReference type="Pfam" id="PF01490"/>
    </source>
</evidence>
<keyword evidence="5 8" id="KW-1133">Transmembrane helix</keyword>
<gene>
    <name evidence="10" type="ORF">IEQ34_019640</name>
</gene>
<evidence type="ECO:0000313" key="11">
    <source>
        <dbReference type="Proteomes" id="UP000775213"/>
    </source>
</evidence>
<feature type="domain" description="Amino acid transporter transmembrane" evidence="9">
    <location>
        <begin position="500"/>
        <end position="589"/>
    </location>
</feature>
<feature type="compositionally biased region" description="Acidic residues" evidence="7">
    <location>
        <begin position="97"/>
        <end position="122"/>
    </location>
</feature>
<evidence type="ECO:0000256" key="4">
    <source>
        <dbReference type="ARBA" id="ARBA00022970"/>
    </source>
</evidence>
<evidence type="ECO:0000313" key="10">
    <source>
        <dbReference type="EMBL" id="KAH0452341.1"/>
    </source>
</evidence>
<dbReference type="PANTHER" id="PTHR48017">
    <property type="entry name" value="OS05G0424000 PROTEIN-RELATED"/>
    <property type="match status" value="1"/>
</dbReference>
<evidence type="ECO:0000256" key="5">
    <source>
        <dbReference type="ARBA" id="ARBA00022989"/>
    </source>
</evidence>
<protein>
    <recommendedName>
        <fullName evidence="9">Amino acid transporter transmembrane domain-containing protein</fullName>
    </recommendedName>
</protein>
<evidence type="ECO:0000256" key="3">
    <source>
        <dbReference type="ARBA" id="ARBA00022692"/>
    </source>
</evidence>
<organism evidence="10 11">
    <name type="scientific">Dendrobium chrysotoxum</name>
    <name type="common">Orchid</name>
    <dbReference type="NCBI Taxonomy" id="161865"/>
    <lineage>
        <taxon>Eukaryota</taxon>
        <taxon>Viridiplantae</taxon>
        <taxon>Streptophyta</taxon>
        <taxon>Embryophyta</taxon>
        <taxon>Tracheophyta</taxon>
        <taxon>Spermatophyta</taxon>
        <taxon>Magnoliopsida</taxon>
        <taxon>Liliopsida</taxon>
        <taxon>Asparagales</taxon>
        <taxon>Orchidaceae</taxon>
        <taxon>Epidendroideae</taxon>
        <taxon>Malaxideae</taxon>
        <taxon>Dendrobiinae</taxon>
        <taxon>Dendrobium</taxon>
    </lineage>
</organism>
<feature type="compositionally biased region" description="Basic and acidic residues" evidence="7">
    <location>
        <begin position="64"/>
        <end position="80"/>
    </location>
</feature>
<dbReference type="GO" id="GO:0016020">
    <property type="term" value="C:membrane"/>
    <property type="evidence" value="ECO:0007669"/>
    <property type="project" value="UniProtKB-SubCell"/>
</dbReference>
<feature type="region of interest" description="Disordered" evidence="7">
    <location>
        <begin position="213"/>
        <end position="248"/>
    </location>
</feature>
<keyword evidence="11" id="KW-1185">Reference proteome</keyword>
<feature type="transmembrane region" description="Helical" evidence="8">
    <location>
        <begin position="552"/>
        <end position="577"/>
    </location>
</feature>
<dbReference type="Proteomes" id="UP000775213">
    <property type="component" value="Unassembled WGS sequence"/>
</dbReference>